<comment type="caution">
    <text evidence="2">The sequence shown here is derived from an EMBL/GenBank/DDBJ whole genome shotgun (WGS) entry which is preliminary data.</text>
</comment>
<evidence type="ECO:0000313" key="3">
    <source>
        <dbReference type="Proteomes" id="UP000789901"/>
    </source>
</evidence>
<name>A0ABN7WK26_GIGMA</name>
<dbReference type="Proteomes" id="UP000789901">
    <property type="component" value="Unassembled WGS sequence"/>
</dbReference>
<protein>
    <submittedName>
        <fullName evidence="2">38139_t:CDS:1</fullName>
    </submittedName>
</protein>
<dbReference type="EMBL" id="CAJVQB010049057">
    <property type="protein sequence ID" value="CAG8834290.1"/>
    <property type="molecule type" value="Genomic_DNA"/>
</dbReference>
<evidence type="ECO:0000259" key="1">
    <source>
        <dbReference type="Pfam" id="PF02399"/>
    </source>
</evidence>
<dbReference type="Gene3D" id="3.40.50.300">
    <property type="entry name" value="P-loop containing nucleotide triphosphate hydrolases"/>
    <property type="match status" value="1"/>
</dbReference>
<accession>A0ABN7WK26</accession>
<sequence>DYLVQPKENYSVIWPRTFSSEEPVKEEFQSIGDENALVNGANLAIAKYEWLQIGKIEKGFINFQAQSVKECPICVIKHDKDQLYGFIRKNGHFILKCYRQKQYKPDHKGLSFDKVSDKVKSIVKPKLGLNERIAKAVLNPRPLPELPGEVINIKEMENSLEVYPNFLSDEPSTTLIRSPMMTGKTKGLRKNIETLSKNGAQLPSIIWISYRKTLSNESQGKINELKSSGLKICNYQDEQNLSVDKWDVIIVQVESLSRIKFSARPIIAILDEVNAIQRQMNSGSNARESENAMRDVLKLALHVLAMDAFANLGTLAFLKAYRGENIRVVDNKFQPLIGKTIEYLPDPNSGAEAMRIGFGYLKQGKRVAFVVTSPNMARALVEKASKLSFKARAYYGDMDGKQRKNDFLDINTAWGELDCVAYTNTVEAGISFEKPNHFDIVIGITNIKTPVNIEAFIQMMFRIRDCEKRILSLYYQKNSNELSRTPGHENIRAELAIARPNDLPTAIKGHREWNKDSISYKLDQSPAVTSFIEVEHQKRLSARNFIEISCSLIASTGASLKLIKMDKSRGVIGIRKKVHNEIRAEVSVIKHTDFDAVATSRNLTPEEAEVLKLDSERSVADTMALKRFYMWNLYDGNDMSIEDWNKLCNKDFVEHFSPPEPRKHFLRLSHFYKQGYDEDNAIEGLKAKDLAQWEDTCYNAKDNFEDSVAKDLRKTYSANHWEAVRGLLQSLGFTGIDDKRILSDDQVKVAFETHRKKFIEIRSQALLLFGFKSRAKESPDLKSAIKAINAIVGNWCGYTIKSERKLVGPKEKRIWKYSYQINRKPYNSHGFDNQEEVMARKLDNSEYCPIAPVLPSYKPKVSDEIQDLFDSIPITNNTTSDYAEYEVFDSSSNTIDEKALSLEMPAQDICHVNATIGEASTVEKKIPESLTSLSSEFLIKNESDIDILIFHLQQKFQMSQEKLEQWRFKIAFELRDNQNYWKKERESMSEADFLDYKQKFEAKLGIPTTPHKKELKNKFLALIEYI</sequence>
<dbReference type="Pfam" id="PF02399">
    <property type="entry name" value="Herpes_ori_bp"/>
    <property type="match status" value="1"/>
</dbReference>
<reference evidence="2 3" key="1">
    <citation type="submission" date="2021-06" db="EMBL/GenBank/DDBJ databases">
        <authorList>
            <person name="Kallberg Y."/>
            <person name="Tangrot J."/>
            <person name="Rosling A."/>
        </authorList>
    </citation>
    <scope>NUCLEOTIDE SEQUENCE [LARGE SCALE GENOMIC DNA]</scope>
    <source>
        <strain evidence="2 3">120-4 pot B 10/14</strain>
    </source>
</reference>
<proteinExistence type="predicted"/>
<dbReference type="SUPFAM" id="SSF52540">
    <property type="entry name" value="P-loop containing nucleoside triphosphate hydrolases"/>
    <property type="match status" value="1"/>
</dbReference>
<dbReference type="InterPro" id="IPR003450">
    <property type="entry name" value="Replication_origin-bd"/>
</dbReference>
<organism evidence="2 3">
    <name type="scientific">Gigaspora margarita</name>
    <dbReference type="NCBI Taxonomy" id="4874"/>
    <lineage>
        <taxon>Eukaryota</taxon>
        <taxon>Fungi</taxon>
        <taxon>Fungi incertae sedis</taxon>
        <taxon>Mucoromycota</taxon>
        <taxon>Glomeromycotina</taxon>
        <taxon>Glomeromycetes</taxon>
        <taxon>Diversisporales</taxon>
        <taxon>Gigasporaceae</taxon>
        <taxon>Gigaspora</taxon>
    </lineage>
</organism>
<dbReference type="InterPro" id="IPR027417">
    <property type="entry name" value="P-loop_NTPase"/>
</dbReference>
<feature type="non-terminal residue" evidence="2">
    <location>
        <position position="1"/>
    </location>
</feature>
<evidence type="ECO:0000313" key="2">
    <source>
        <dbReference type="EMBL" id="CAG8834290.1"/>
    </source>
</evidence>
<feature type="domain" description="Replication origin-binding protein" evidence="1">
    <location>
        <begin position="172"/>
        <end position="333"/>
    </location>
</feature>
<keyword evidence="3" id="KW-1185">Reference proteome</keyword>
<gene>
    <name evidence="2" type="ORF">GMARGA_LOCUS31979</name>
</gene>